<dbReference type="EMBL" id="BAABBM010000001">
    <property type="protein sequence ID" value="GAA3903642.1"/>
    <property type="molecule type" value="Genomic_DNA"/>
</dbReference>
<evidence type="ECO:0000256" key="2">
    <source>
        <dbReference type="ARBA" id="ARBA00023125"/>
    </source>
</evidence>
<keyword evidence="1" id="KW-0805">Transcription regulation</keyword>
<dbReference type="InterPro" id="IPR036388">
    <property type="entry name" value="WH-like_DNA-bd_sf"/>
</dbReference>
<feature type="domain" description="HTH crp-type" evidence="4">
    <location>
        <begin position="116"/>
        <end position="189"/>
    </location>
</feature>
<keyword evidence="2" id="KW-0238">DNA-binding</keyword>
<evidence type="ECO:0000256" key="1">
    <source>
        <dbReference type="ARBA" id="ARBA00023015"/>
    </source>
</evidence>
<evidence type="ECO:0000259" key="4">
    <source>
        <dbReference type="PROSITE" id="PS51063"/>
    </source>
</evidence>
<gene>
    <name evidence="5" type="ORF">GCM10022276_22880</name>
</gene>
<dbReference type="SUPFAM" id="SSF46785">
    <property type="entry name" value="Winged helix' DNA-binding domain"/>
    <property type="match status" value="1"/>
</dbReference>
<dbReference type="Gene3D" id="1.10.10.10">
    <property type="entry name" value="Winged helix-like DNA-binding domain superfamily/Winged helix DNA-binding domain"/>
    <property type="match status" value="1"/>
</dbReference>
<dbReference type="InterPro" id="IPR014710">
    <property type="entry name" value="RmlC-like_jellyroll"/>
</dbReference>
<dbReference type="Proteomes" id="UP001500827">
    <property type="component" value="Unassembled WGS sequence"/>
</dbReference>
<sequence length="208" mass="23625">MAERPKLSYVVREGDRPDEVSVLLAGFAQRQKHTSEGTRQIMAFSLPGDPLDFECLFLDEADFSVQMAVTGMIACVRTEAIKSLLHDRRELGQAIERTLLADASVAREWVVNVGRRDARRRVAHLLCELLVRAKAQHIETSVFELPFTQEQLADATGLTPIHINRVLRQLTTDGAIRRSGRMITVPDWECLREIADFDERFLHMKRAS</sequence>
<dbReference type="PROSITE" id="PS51063">
    <property type="entry name" value="HTH_CRP_2"/>
    <property type="match status" value="1"/>
</dbReference>
<evidence type="ECO:0000313" key="5">
    <source>
        <dbReference type="EMBL" id="GAA3903642.1"/>
    </source>
</evidence>
<name>A0ABP7LQX4_9SPHN</name>
<dbReference type="InterPro" id="IPR012318">
    <property type="entry name" value="HTH_CRP"/>
</dbReference>
<dbReference type="CDD" id="cd00038">
    <property type="entry name" value="CAP_ED"/>
    <property type="match status" value="1"/>
</dbReference>
<dbReference type="Gene3D" id="2.60.120.10">
    <property type="entry name" value="Jelly Rolls"/>
    <property type="match status" value="1"/>
</dbReference>
<dbReference type="InterPro" id="IPR018490">
    <property type="entry name" value="cNMP-bd_dom_sf"/>
</dbReference>
<keyword evidence="3" id="KW-0804">Transcription</keyword>
<dbReference type="InterPro" id="IPR036390">
    <property type="entry name" value="WH_DNA-bd_sf"/>
</dbReference>
<evidence type="ECO:0000256" key="3">
    <source>
        <dbReference type="ARBA" id="ARBA00023163"/>
    </source>
</evidence>
<comment type="caution">
    <text evidence="5">The sequence shown here is derived from an EMBL/GenBank/DDBJ whole genome shotgun (WGS) entry which is preliminary data.</text>
</comment>
<dbReference type="Pfam" id="PF13545">
    <property type="entry name" value="HTH_Crp_2"/>
    <property type="match status" value="1"/>
</dbReference>
<keyword evidence="6" id="KW-1185">Reference proteome</keyword>
<reference evidence="6" key="1">
    <citation type="journal article" date="2019" name="Int. J. Syst. Evol. Microbiol.">
        <title>The Global Catalogue of Microorganisms (GCM) 10K type strain sequencing project: providing services to taxonomists for standard genome sequencing and annotation.</title>
        <authorList>
            <consortium name="The Broad Institute Genomics Platform"/>
            <consortium name="The Broad Institute Genome Sequencing Center for Infectious Disease"/>
            <person name="Wu L."/>
            <person name="Ma J."/>
        </authorList>
    </citation>
    <scope>NUCLEOTIDE SEQUENCE [LARGE SCALE GENOMIC DNA]</scope>
    <source>
        <strain evidence="6">JCM 17543</strain>
    </source>
</reference>
<protein>
    <submittedName>
        <fullName evidence="5">Crp/Fnr family transcriptional regulator</fullName>
    </submittedName>
</protein>
<organism evidence="5 6">
    <name type="scientific">Sphingomonas limnosediminicola</name>
    <dbReference type="NCBI Taxonomy" id="940133"/>
    <lineage>
        <taxon>Bacteria</taxon>
        <taxon>Pseudomonadati</taxon>
        <taxon>Pseudomonadota</taxon>
        <taxon>Alphaproteobacteria</taxon>
        <taxon>Sphingomonadales</taxon>
        <taxon>Sphingomonadaceae</taxon>
        <taxon>Sphingomonas</taxon>
    </lineage>
</organism>
<dbReference type="SMART" id="SM00419">
    <property type="entry name" value="HTH_CRP"/>
    <property type="match status" value="1"/>
</dbReference>
<dbReference type="SUPFAM" id="SSF51206">
    <property type="entry name" value="cAMP-binding domain-like"/>
    <property type="match status" value="1"/>
</dbReference>
<accession>A0ABP7LQX4</accession>
<proteinExistence type="predicted"/>
<dbReference type="InterPro" id="IPR000595">
    <property type="entry name" value="cNMP-bd_dom"/>
</dbReference>
<evidence type="ECO:0000313" key="6">
    <source>
        <dbReference type="Proteomes" id="UP001500827"/>
    </source>
</evidence>